<dbReference type="InterPro" id="IPR006311">
    <property type="entry name" value="TAT_signal"/>
</dbReference>
<dbReference type="SUPFAM" id="SSF50952">
    <property type="entry name" value="Soluble quinoprotein glucose dehydrogenase"/>
    <property type="match status" value="1"/>
</dbReference>
<feature type="region of interest" description="Disordered" evidence="3">
    <location>
        <begin position="601"/>
        <end position="682"/>
    </location>
</feature>
<dbReference type="GO" id="GO:0009055">
    <property type="term" value="F:electron transfer activity"/>
    <property type="evidence" value="ECO:0007669"/>
    <property type="project" value="InterPro"/>
</dbReference>
<dbReference type="OrthoDB" id="6744at2157"/>
<gene>
    <name evidence="6" type="ORF">C447_08323</name>
</gene>
<protein>
    <submittedName>
        <fullName evidence="6">Blue copper domain protein</fullName>
    </submittedName>
</protein>
<name>M0M050_9EURY</name>
<dbReference type="Pfam" id="PF07995">
    <property type="entry name" value="GSDH"/>
    <property type="match status" value="1"/>
</dbReference>
<evidence type="ECO:0000256" key="3">
    <source>
        <dbReference type="SAM" id="MobiDB-lite"/>
    </source>
</evidence>
<dbReference type="InterPro" id="IPR011041">
    <property type="entry name" value="Quinoprot_gluc/sorb_DH_b-prop"/>
</dbReference>
<keyword evidence="1" id="KW-0479">Metal-binding</keyword>
<dbReference type="InterPro" id="IPR011042">
    <property type="entry name" value="6-blade_b-propeller_TolB-like"/>
</dbReference>
<evidence type="ECO:0000313" key="6">
    <source>
        <dbReference type="EMBL" id="EMA38813.1"/>
    </source>
</evidence>
<comment type="caution">
    <text evidence="6">The sequence shown here is derived from an EMBL/GenBank/DDBJ whole genome shotgun (WGS) entry which is preliminary data.</text>
</comment>
<proteinExistence type="predicted"/>
<feature type="region of interest" description="Disordered" evidence="3">
    <location>
        <begin position="448"/>
        <end position="474"/>
    </location>
</feature>
<dbReference type="eggNOG" id="arCOG02921">
    <property type="taxonomic scope" value="Archaea"/>
</dbReference>
<keyword evidence="2" id="KW-0186">Copper</keyword>
<dbReference type="PROSITE" id="PS51318">
    <property type="entry name" value="TAT"/>
    <property type="match status" value="1"/>
</dbReference>
<evidence type="ECO:0000259" key="4">
    <source>
        <dbReference type="Pfam" id="PF00127"/>
    </source>
</evidence>
<dbReference type="Gene3D" id="2.120.10.30">
    <property type="entry name" value="TolB, C-terminal domain"/>
    <property type="match status" value="1"/>
</dbReference>
<dbReference type="Pfam" id="PF00127">
    <property type="entry name" value="Copper-bind"/>
    <property type="match status" value="1"/>
</dbReference>
<dbReference type="eggNOG" id="arCOG02796">
    <property type="taxonomic scope" value="Archaea"/>
</dbReference>
<reference evidence="6 7" key="1">
    <citation type="journal article" date="2014" name="PLoS Genet.">
        <title>Phylogenetically driven sequencing of extremely halophilic archaea reveals strategies for static and dynamic osmo-response.</title>
        <authorList>
            <person name="Becker E.A."/>
            <person name="Seitzer P.M."/>
            <person name="Tritt A."/>
            <person name="Larsen D."/>
            <person name="Krusor M."/>
            <person name="Yao A.I."/>
            <person name="Wu D."/>
            <person name="Madern D."/>
            <person name="Eisen J.A."/>
            <person name="Darling A.E."/>
            <person name="Facciotti M.T."/>
        </authorList>
    </citation>
    <scope>NUCLEOTIDE SEQUENCE [LARGE SCALE GENOMIC DNA]</scope>
    <source>
        <strain evidence="6 7">100A6</strain>
    </source>
</reference>
<dbReference type="InterPro" id="IPR008972">
    <property type="entry name" value="Cupredoxin"/>
</dbReference>
<evidence type="ECO:0000256" key="2">
    <source>
        <dbReference type="ARBA" id="ARBA00023008"/>
    </source>
</evidence>
<feature type="compositionally biased region" description="Low complexity" evidence="3">
    <location>
        <begin position="617"/>
        <end position="676"/>
    </location>
</feature>
<feature type="domain" description="Glucose/Sorbosone dehydrogenase" evidence="5">
    <location>
        <begin position="194"/>
        <end position="446"/>
    </location>
</feature>
<dbReference type="InterPro" id="IPR000923">
    <property type="entry name" value="BlueCu_1"/>
</dbReference>
<evidence type="ECO:0000259" key="5">
    <source>
        <dbReference type="Pfam" id="PF07995"/>
    </source>
</evidence>
<dbReference type="PATRIC" id="fig|1132509.6.peg.1883"/>
<dbReference type="RefSeq" id="WP_007692805.1">
    <property type="nucleotide sequence ID" value="NZ_AOMB01000023.1"/>
</dbReference>
<organism evidence="6 7">
    <name type="scientific">Halococcus hamelinensis 100A6</name>
    <dbReference type="NCBI Taxonomy" id="1132509"/>
    <lineage>
        <taxon>Archaea</taxon>
        <taxon>Methanobacteriati</taxon>
        <taxon>Methanobacteriota</taxon>
        <taxon>Stenosarchaea group</taxon>
        <taxon>Halobacteria</taxon>
        <taxon>Halobacteriales</taxon>
        <taxon>Halococcaceae</taxon>
        <taxon>Halococcus</taxon>
    </lineage>
</organism>
<dbReference type="SUPFAM" id="SSF49503">
    <property type="entry name" value="Cupredoxins"/>
    <property type="match status" value="1"/>
</dbReference>
<dbReference type="PANTHER" id="PTHR19328:SF75">
    <property type="entry name" value="ALDOSE SUGAR DEHYDROGENASE YLII"/>
    <property type="match status" value="1"/>
</dbReference>
<dbReference type="PANTHER" id="PTHR19328">
    <property type="entry name" value="HEDGEHOG-INTERACTING PROTEIN"/>
    <property type="match status" value="1"/>
</dbReference>
<dbReference type="GO" id="GO:0005507">
    <property type="term" value="F:copper ion binding"/>
    <property type="evidence" value="ECO:0007669"/>
    <property type="project" value="InterPro"/>
</dbReference>
<keyword evidence="7" id="KW-1185">Reference proteome</keyword>
<dbReference type="Proteomes" id="UP000011566">
    <property type="component" value="Unassembled WGS sequence"/>
</dbReference>
<dbReference type="EMBL" id="AOMB01000023">
    <property type="protein sequence ID" value="EMA38813.1"/>
    <property type="molecule type" value="Genomic_DNA"/>
</dbReference>
<feature type="domain" description="Blue (type 1) copper" evidence="4">
    <location>
        <begin position="79"/>
        <end position="142"/>
    </location>
</feature>
<dbReference type="InterPro" id="IPR012938">
    <property type="entry name" value="Glc/Sorbosone_DH"/>
</dbReference>
<accession>M0M050</accession>
<dbReference type="AlphaFoldDB" id="M0M050"/>
<sequence>MLSKLRTSDGGSSRRQFLRTTVAAAGVAGAASLGRVSAQSRETIRLGGEIGGWQGRAPDSIAGETNPTLSLDPGTDYRLVWENLDGQGHNVALLDADGNVLQRTDIMSEEGATQTLEFTASEGMAEYVCEPHITSMRGTIEVGGGSSTQAPTTDSGDGEEATAASVVSEGPTVRIDTIVDGGPTAPLDFEVPTNRDGRYYITDRLGQVYVYDGGGLRDEPFVDVSDQLTEISGEMGLLGMALHPNYGENRKFYLRYSAPRREGTPEEFDHTEVLSEFTANDDGLTADPDSERTILEIPSPYDTHNSGAIAFGPDDGYLYVGMGDGGGGFDVGLGHVADWYERFDGGEGPDVSGNGQDVTENLLGSILRIDVDTQEGEKAYGIPDDNPLVGQEGLNEHFAWGFRNPWRMGFSNGDLYAADVGQSLYEEVNHVQKGNNYGWNVREGTSCFEPGPEESRNPPDSCPTHTPDDVRGGEPLVDPVIEYPHSVNDDSIGVAAVGGYLYTNDAIPAVQGTFVLGDYRLPGADSSPTGRLMAATPTEEGQWPLAELRIENTDSHRLPGSILTLGRDNANRLYVLTTAEPAEGETGAVHRIVPPESANRANANASAANTTVGGTNVSDSTTVETTGTNTGAATTSAETTGAGTSTGATSAAAETGTASGSGSAADANASGAGTDGETTSTNGPGFGVVAGVAGLAAVAARRLLGDD</sequence>
<dbReference type="Gene3D" id="2.60.40.420">
    <property type="entry name" value="Cupredoxins - blue copper proteins"/>
    <property type="match status" value="1"/>
</dbReference>
<evidence type="ECO:0000313" key="7">
    <source>
        <dbReference type="Proteomes" id="UP000011566"/>
    </source>
</evidence>
<evidence type="ECO:0000256" key="1">
    <source>
        <dbReference type="ARBA" id="ARBA00022723"/>
    </source>
</evidence>